<evidence type="ECO:0000313" key="4">
    <source>
        <dbReference type="EMBL" id="CAA7041682.1"/>
    </source>
</evidence>
<dbReference type="Proteomes" id="UP000467841">
    <property type="component" value="Unassembled WGS sequence"/>
</dbReference>
<feature type="compositionally biased region" description="Low complexity" evidence="2">
    <location>
        <begin position="1"/>
        <end position="19"/>
    </location>
</feature>
<evidence type="ECO:0000259" key="3">
    <source>
        <dbReference type="Pfam" id="PF14389"/>
    </source>
</evidence>
<dbReference type="OrthoDB" id="418495at2759"/>
<proteinExistence type="predicted"/>
<dbReference type="PANTHER" id="PTHR46248:SF9">
    <property type="entry name" value="EXPRESSED PROTEIN"/>
    <property type="match status" value="1"/>
</dbReference>
<dbReference type="EMBL" id="CACVBM020001251">
    <property type="protein sequence ID" value="CAA7041682.1"/>
    <property type="molecule type" value="Genomic_DNA"/>
</dbReference>
<gene>
    <name evidence="4" type="ORF">MERR_LOCUS28917</name>
</gene>
<feature type="domain" description="Ternary complex factor MIP1 leucine-zipper" evidence="3">
    <location>
        <begin position="53"/>
        <end position="133"/>
    </location>
</feature>
<accession>A0A6D2JPG0</accession>
<comment type="caution">
    <text evidence="4">The sequence shown here is derived from an EMBL/GenBank/DDBJ whole genome shotgun (WGS) entry which is preliminary data.</text>
</comment>
<dbReference type="AlphaFoldDB" id="A0A6D2JPG0"/>
<evidence type="ECO:0000256" key="1">
    <source>
        <dbReference type="SAM" id="Coils"/>
    </source>
</evidence>
<feature type="coiled-coil region" evidence="1">
    <location>
        <begin position="56"/>
        <end position="129"/>
    </location>
</feature>
<keyword evidence="1" id="KW-0175">Coiled coil</keyword>
<dbReference type="InterPro" id="IPR025757">
    <property type="entry name" value="MIP1_Leuzipper"/>
</dbReference>
<evidence type="ECO:0000313" key="5">
    <source>
        <dbReference type="Proteomes" id="UP000467841"/>
    </source>
</evidence>
<reference evidence="4" key="1">
    <citation type="submission" date="2020-01" db="EMBL/GenBank/DDBJ databases">
        <authorList>
            <person name="Mishra B."/>
        </authorList>
    </citation>
    <scope>NUCLEOTIDE SEQUENCE [LARGE SCALE GENOMIC DNA]</scope>
</reference>
<organism evidence="4 5">
    <name type="scientific">Microthlaspi erraticum</name>
    <dbReference type="NCBI Taxonomy" id="1685480"/>
    <lineage>
        <taxon>Eukaryota</taxon>
        <taxon>Viridiplantae</taxon>
        <taxon>Streptophyta</taxon>
        <taxon>Embryophyta</taxon>
        <taxon>Tracheophyta</taxon>
        <taxon>Spermatophyta</taxon>
        <taxon>Magnoliopsida</taxon>
        <taxon>eudicotyledons</taxon>
        <taxon>Gunneridae</taxon>
        <taxon>Pentapetalae</taxon>
        <taxon>rosids</taxon>
        <taxon>malvids</taxon>
        <taxon>Brassicales</taxon>
        <taxon>Brassicaceae</taxon>
        <taxon>Coluteocarpeae</taxon>
        <taxon>Microthlaspi</taxon>
    </lineage>
</organism>
<protein>
    <recommendedName>
        <fullName evidence="3">Ternary complex factor MIP1 leucine-zipper domain-containing protein</fullName>
    </recommendedName>
</protein>
<keyword evidence="5" id="KW-1185">Reference proteome</keyword>
<feature type="region of interest" description="Disordered" evidence="2">
    <location>
        <begin position="1"/>
        <end position="46"/>
    </location>
</feature>
<dbReference type="Pfam" id="PF14389">
    <property type="entry name" value="Lzipper-MIP1"/>
    <property type="match status" value="1"/>
</dbReference>
<name>A0A6D2JPG0_9BRAS</name>
<evidence type="ECO:0000256" key="2">
    <source>
        <dbReference type="SAM" id="MobiDB-lite"/>
    </source>
</evidence>
<sequence>MKMMMSSSSRSSSSSSSSSYTRDQNNRYAHTKIGKKLKGGDENGVANRKALNREKIIAMQQDVEKLRTKLRHEENIHRAMKRAFNRPIGSLPRLPPFLPPPIVELLAEVAVLEEEIVRLEEHIVHFRQETYQEVAITSSSKTNLKCSADLPKSKLASSNARELNHHFRVRF</sequence>
<dbReference type="PANTHER" id="PTHR46248">
    <property type="entry name" value="EXPRESSED PROTEIN"/>
    <property type="match status" value="1"/>
</dbReference>